<dbReference type="KEGG" id="fvr:FVEG_01599"/>
<name>W7LS58_GIBM7</name>
<protein>
    <recommendedName>
        <fullName evidence="1">Aminoglycoside phosphotransferase domain-containing protein</fullName>
    </recommendedName>
</protein>
<reference evidence="2 3" key="1">
    <citation type="journal article" date="2010" name="Nature">
        <title>Comparative genomics reveals mobile pathogenicity chromosomes in Fusarium.</title>
        <authorList>
            <person name="Ma L.J."/>
            <person name="van der Does H.C."/>
            <person name="Borkovich K.A."/>
            <person name="Coleman J.J."/>
            <person name="Daboussi M.J."/>
            <person name="Di Pietro A."/>
            <person name="Dufresne M."/>
            <person name="Freitag M."/>
            <person name="Grabherr M."/>
            <person name="Henrissat B."/>
            <person name="Houterman P.M."/>
            <person name="Kang S."/>
            <person name="Shim W.B."/>
            <person name="Woloshuk C."/>
            <person name="Xie X."/>
            <person name="Xu J.R."/>
            <person name="Antoniw J."/>
            <person name="Baker S.E."/>
            <person name="Bluhm B.H."/>
            <person name="Breakspear A."/>
            <person name="Brown D.W."/>
            <person name="Butchko R.A."/>
            <person name="Chapman S."/>
            <person name="Coulson R."/>
            <person name="Coutinho P.M."/>
            <person name="Danchin E.G."/>
            <person name="Diener A."/>
            <person name="Gale L.R."/>
            <person name="Gardiner D.M."/>
            <person name="Goff S."/>
            <person name="Hammond-Kosack K.E."/>
            <person name="Hilburn K."/>
            <person name="Hua-Van A."/>
            <person name="Jonkers W."/>
            <person name="Kazan K."/>
            <person name="Kodira C.D."/>
            <person name="Koehrsen M."/>
            <person name="Kumar L."/>
            <person name="Lee Y.H."/>
            <person name="Li L."/>
            <person name="Manners J.M."/>
            <person name="Miranda-Saavedra D."/>
            <person name="Mukherjee M."/>
            <person name="Park G."/>
            <person name="Park J."/>
            <person name="Park S.Y."/>
            <person name="Proctor R.H."/>
            <person name="Regev A."/>
            <person name="Ruiz-Roldan M.C."/>
            <person name="Sain D."/>
            <person name="Sakthikumar S."/>
            <person name="Sykes S."/>
            <person name="Schwartz D.C."/>
            <person name="Turgeon B.G."/>
            <person name="Wapinski I."/>
            <person name="Yoder O."/>
            <person name="Young S."/>
            <person name="Zeng Q."/>
            <person name="Zhou S."/>
            <person name="Galagan J."/>
            <person name="Cuomo C.A."/>
            <person name="Kistler H.C."/>
            <person name="Rep M."/>
        </authorList>
    </citation>
    <scope>NUCLEOTIDE SEQUENCE [LARGE SCALE GENOMIC DNA]</scope>
    <source>
        <strain evidence="3">M3125 / FGSC 7600</strain>
    </source>
</reference>
<dbReference type="InterPro" id="IPR051678">
    <property type="entry name" value="AGP_Transferase"/>
</dbReference>
<dbReference type="Pfam" id="PF01636">
    <property type="entry name" value="APH"/>
    <property type="match status" value="1"/>
</dbReference>
<dbReference type="eggNOG" id="ENOG502SA0A">
    <property type="taxonomic scope" value="Eukaryota"/>
</dbReference>
<dbReference type="AlphaFoldDB" id="W7LS58"/>
<accession>W7LS58</accession>
<dbReference type="OrthoDB" id="4177236at2759"/>
<dbReference type="InterPro" id="IPR002575">
    <property type="entry name" value="Aminoglycoside_PTrfase"/>
</dbReference>
<dbReference type="EMBL" id="CM000583">
    <property type="protein sequence ID" value="EWG38355.1"/>
    <property type="molecule type" value="Genomic_DNA"/>
</dbReference>
<evidence type="ECO:0000259" key="1">
    <source>
        <dbReference type="Pfam" id="PF01636"/>
    </source>
</evidence>
<feature type="domain" description="Aminoglycoside phosphotransferase" evidence="1">
    <location>
        <begin position="97"/>
        <end position="279"/>
    </location>
</feature>
<dbReference type="GeneID" id="30059877"/>
<dbReference type="Proteomes" id="UP000009096">
    <property type="component" value="Chromosome 6"/>
</dbReference>
<organism evidence="2 3">
    <name type="scientific">Gibberella moniliformis (strain M3125 / FGSC 7600)</name>
    <name type="common">Maize ear and stalk rot fungus</name>
    <name type="synonym">Fusarium verticillioides</name>
    <dbReference type="NCBI Taxonomy" id="334819"/>
    <lineage>
        <taxon>Eukaryota</taxon>
        <taxon>Fungi</taxon>
        <taxon>Dikarya</taxon>
        <taxon>Ascomycota</taxon>
        <taxon>Pezizomycotina</taxon>
        <taxon>Sordariomycetes</taxon>
        <taxon>Hypocreomycetidae</taxon>
        <taxon>Hypocreales</taxon>
        <taxon>Nectriaceae</taxon>
        <taxon>Fusarium</taxon>
        <taxon>Fusarium fujikuroi species complex</taxon>
    </lineage>
</organism>
<dbReference type="EMBL" id="DS022243">
    <property type="protein sequence ID" value="EWG38355.1"/>
    <property type="molecule type" value="Genomic_DNA"/>
</dbReference>
<dbReference type="PANTHER" id="PTHR21310">
    <property type="entry name" value="AMINOGLYCOSIDE PHOSPHOTRANSFERASE-RELATED-RELATED"/>
    <property type="match status" value="1"/>
</dbReference>
<dbReference type="SUPFAM" id="SSF56112">
    <property type="entry name" value="Protein kinase-like (PK-like)"/>
    <property type="match status" value="1"/>
</dbReference>
<dbReference type="VEuPathDB" id="FungiDB:FVEG_01599"/>
<sequence length="333" mass="37519">MGYYMSKLLGTESLDENSLVDSTWPGRVIGYPPPFQDPRSLDDDYNFPLDGKDIASLSDHELLRALFKAPTLYKYGSVTVSRVSKDIVIKGGSGVAKSEAENMKFASENSQLPVPKVHRTCTVEVPNDGYEFDAPSSYLDLIVMDYIKGSTVERLWPSFDMTAKETVAQQVADVINKMQSTVLNHMPMGPIGRAQNGKFQGPWFTGYGAGPFDTLKELEDWCNHNIDVGIRVKRLFTETPRFEFRDTVLTHQDLAMRNLVVDEDMKVWVINWSSAGIYPKEFEQAALRLQAEDNEYVDMVLGRLSDRQGIVIDQFTKIVYGLKIGRIRSTGHP</sequence>
<dbReference type="InterPro" id="IPR011009">
    <property type="entry name" value="Kinase-like_dom_sf"/>
</dbReference>
<dbReference type="RefSeq" id="XP_018744546.1">
    <property type="nucleotide sequence ID" value="XM_018888600.1"/>
</dbReference>
<gene>
    <name evidence="2" type="ORF">FVEG_01599</name>
</gene>
<proteinExistence type="predicted"/>
<evidence type="ECO:0000313" key="2">
    <source>
        <dbReference type="EMBL" id="EWG38355.1"/>
    </source>
</evidence>
<dbReference type="Gene3D" id="1.10.510.10">
    <property type="entry name" value="Transferase(Phosphotransferase) domain 1"/>
    <property type="match status" value="1"/>
</dbReference>
<dbReference type="PANTHER" id="PTHR21310:SF39">
    <property type="entry name" value="AMINOGLYCOSIDE PHOSPHOTRANSFERASE DOMAIN-CONTAINING PROTEIN"/>
    <property type="match status" value="1"/>
</dbReference>
<keyword evidence="3" id="KW-1185">Reference proteome</keyword>
<evidence type="ECO:0000313" key="3">
    <source>
        <dbReference type="Proteomes" id="UP000009096"/>
    </source>
</evidence>